<feature type="modified residue" description="4-aspartylphosphate" evidence="3">
    <location>
        <position position="55"/>
    </location>
</feature>
<dbReference type="SUPFAM" id="SSF46894">
    <property type="entry name" value="C-terminal effector domain of the bipartite response regulators"/>
    <property type="match status" value="1"/>
</dbReference>
<feature type="domain" description="Response regulatory" evidence="5">
    <location>
        <begin position="4"/>
        <end position="123"/>
    </location>
</feature>
<dbReference type="InterPro" id="IPR011006">
    <property type="entry name" value="CheY-like_superfamily"/>
</dbReference>
<dbReference type="OrthoDB" id="8585266at2"/>
<dbReference type="PANTHER" id="PTHR43214">
    <property type="entry name" value="TWO-COMPONENT RESPONSE REGULATOR"/>
    <property type="match status" value="1"/>
</dbReference>
<dbReference type="InterPro" id="IPR001789">
    <property type="entry name" value="Sig_transdc_resp-reg_receiver"/>
</dbReference>
<dbReference type="Pfam" id="PF00072">
    <property type="entry name" value="Response_reg"/>
    <property type="match status" value="1"/>
</dbReference>
<dbReference type="AlphaFoldDB" id="A0A562BPZ7"/>
<evidence type="ECO:0000259" key="5">
    <source>
        <dbReference type="PROSITE" id="PS50110"/>
    </source>
</evidence>
<dbReference type="InterPro" id="IPR016032">
    <property type="entry name" value="Sig_transdc_resp-reg_C-effctor"/>
</dbReference>
<dbReference type="GO" id="GO:0000160">
    <property type="term" value="P:phosphorelay signal transduction system"/>
    <property type="evidence" value="ECO:0007669"/>
    <property type="project" value="InterPro"/>
</dbReference>
<name>A0A562BPZ7_9BURK</name>
<protein>
    <submittedName>
        <fullName evidence="6">LuxR family two component transcriptional regulator</fullName>
    </submittedName>
</protein>
<dbReference type="PROSITE" id="PS50043">
    <property type="entry name" value="HTH_LUXR_2"/>
    <property type="match status" value="1"/>
</dbReference>
<dbReference type="Pfam" id="PF00196">
    <property type="entry name" value="GerE"/>
    <property type="match status" value="1"/>
</dbReference>
<dbReference type="SMART" id="SM00421">
    <property type="entry name" value="HTH_LUXR"/>
    <property type="match status" value="1"/>
</dbReference>
<dbReference type="GO" id="GO:0003677">
    <property type="term" value="F:DNA binding"/>
    <property type="evidence" value="ECO:0007669"/>
    <property type="project" value="UniProtKB-KW"/>
</dbReference>
<keyword evidence="2" id="KW-0238">DNA-binding</keyword>
<dbReference type="InterPro" id="IPR058245">
    <property type="entry name" value="NreC/VraR/RcsB-like_REC"/>
</dbReference>
<reference evidence="6 7" key="1">
    <citation type="submission" date="2019-07" db="EMBL/GenBank/DDBJ databases">
        <title>Genome sequencing of lignin-degrading bacterial isolates.</title>
        <authorList>
            <person name="Gladden J."/>
        </authorList>
    </citation>
    <scope>NUCLEOTIDE SEQUENCE [LARGE SCALE GENOMIC DNA]</scope>
    <source>
        <strain evidence="6 7">J11</strain>
    </source>
</reference>
<sequence length="227" mass="25127">MALRILVADDHPAISLAIRSLLQGRMGWLVCGEVTTPDALFRAVATENPDVVVTDYHMPGGQAKDGMRMLGQLRRQYPALRIVVLTMMTNPMILRAISDVPVQGLLLKDSPLDELVQALVQIERGHSYIGKTATRILSEATTRYSYPDERGGINSLSVRETEVLRLYLSGKSVTQIATALSRSVKTISRQKNCAMQKLGASNDRELFDFAARQDLMMPREQTPMPAS</sequence>
<keyword evidence="1 3" id="KW-0597">Phosphoprotein</keyword>
<dbReference type="InterPro" id="IPR000792">
    <property type="entry name" value="Tscrpt_reg_LuxR_C"/>
</dbReference>
<dbReference type="EMBL" id="VLJN01000010">
    <property type="protein sequence ID" value="TWG87234.1"/>
    <property type="molecule type" value="Genomic_DNA"/>
</dbReference>
<evidence type="ECO:0000256" key="1">
    <source>
        <dbReference type="ARBA" id="ARBA00022553"/>
    </source>
</evidence>
<dbReference type="SUPFAM" id="SSF52172">
    <property type="entry name" value="CheY-like"/>
    <property type="match status" value="1"/>
</dbReference>
<evidence type="ECO:0000256" key="2">
    <source>
        <dbReference type="ARBA" id="ARBA00023125"/>
    </source>
</evidence>
<dbReference type="InterPro" id="IPR039420">
    <property type="entry name" value="WalR-like"/>
</dbReference>
<evidence type="ECO:0000313" key="7">
    <source>
        <dbReference type="Proteomes" id="UP000318141"/>
    </source>
</evidence>
<dbReference type="PRINTS" id="PR00038">
    <property type="entry name" value="HTHLUXR"/>
</dbReference>
<organism evidence="6 7">
    <name type="scientific">Cupriavidus gilardii J11</name>
    <dbReference type="NCBI Taxonomy" id="936133"/>
    <lineage>
        <taxon>Bacteria</taxon>
        <taxon>Pseudomonadati</taxon>
        <taxon>Pseudomonadota</taxon>
        <taxon>Betaproteobacteria</taxon>
        <taxon>Burkholderiales</taxon>
        <taxon>Burkholderiaceae</taxon>
        <taxon>Cupriavidus</taxon>
    </lineage>
</organism>
<evidence type="ECO:0000259" key="4">
    <source>
        <dbReference type="PROSITE" id="PS50043"/>
    </source>
</evidence>
<dbReference type="PANTHER" id="PTHR43214:SF17">
    <property type="entry name" value="TRANSCRIPTIONAL REGULATORY PROTEIN RCSB"/>
    <property type="match status" value="1"/>
</dbReference>
<keyword evidence="7" id="KW-1185">Reference proteome</keyword>
<proteinExistence type="predicted"/>
<dbReference type="Gene3D" id="3.40.50.2300">
    <property type="match status" value="1"/>
</dbReference>
<gene>
    <name evidence="6" type="ORF">L602_001800000430</name>
</gene>
<dbReference type="GO" id="GO:0006355">
    <property type="term" value="P:regulation of DNA-templated transcription"/>
    <property type="evidence" value="ECO:0007669"/>
    <property type="project" value="InterPro"/>
</dbReference>
<evidence type="ECO:0000313" key="6">
    <source>
        <dbReference type="EMBL" id="TWG87234.1"/>
    </source>
</evidence>
<feature type="domain" description="HTH luxR-type" evidence="4">
    <location>
        <begin position="149"/>
        <end position="214"/>
    </location>
</feature>
<dbReference type="CDD" id="cd06170">
    <property type="entry name" value="LuxR_C_like"/>
    <property type="match status" value="1"/>
</dbReference>
<dbReference type="SMART" id="SM00448">
    <property type="entry name" value="REC"/>
    <property type="match status" value="1"/>
</dbReference>
<dbReference type="CDD" id="cd17535">
    <property type="entry name" value="REC_NarL-like"/>
    <property type="match status" value="1"/>
</dbReference>
<dbReference type="InterPro" id="IPR036388">
    <property type="entry name" value="WH-like_DNA-bd_sf"/>
</dbReference>
<evidence type="ECO:0000256" key="3">
    <source>
        <dbReference type="PROSITE-ProRule" id="PRU00169"/>
    </source>
</evidence>
<dbReference type="Gene3D" id="1.10.10.10">
    <property type="entry name" value="Winged helix-like DNA-binding domain superfamily/Winged helix DNA-binding domain"/>
    <property type="match status" value="1"/>
</dbReference>
<comment type="caution">
    <text evidence="6">The sequence shown here is derived from an EMBL/GenBank/DDBJ whole genome shotgun (WGS) entry which is preliminary data.</text>
</comment>
<dbReference type="Proteomes" id="UP000318141">
    <property type="component" value="Unassembled WGS sequence"/>
</dbReference>
<dbReference type="PROSITE" id="PS50110">
    <property type="entry name" value="RESPONSE_REGULATORY"/>
    <property type="match status" value="1"/>
</dbReference>
<accession>A0A562BPZ7</accession>